<dbReference type="InterPro" id="IPR047187">
    <property type="entry name" value="SF1_C_Upf1"/>
</dbReference>
<dbReference type="InterPro" id="IPR027417">
    <property type="entry name" value="P-loop_NTPase"/>
</dbReference>
<protein>
    <recommendedName>
        <fullName evidence="1">DNA2/NAM7 helicase-like C-terminal domain-containing protein</fullName>
    </recommendedName>
</protein>
<evidence type="ECO:0000313" key="2">
    <source>
        <dbReference type="EMBL" id="EFO95634.1"/>
    </source>
</evidence>
<feature type="domain" description="DNA2/NAM7 helicase-like C-terminal" evidence="1">
    <location>
        <begin position="1"/>
        <end position="157"/>
    </location>
</feature>
<dbReference type="InterPro" id="IPR045055">
    <property type="entry name" value="DNA2/NAM7-like"/>
</dbReference>
<name>E3NUI5_CAERE</name>
<reference evidence="2" key="1">
    <citation type="submission" date="2007-07" db="EMBL/GenBank/DDBJ databases">
        <title>PCAP assembly of the Caenorhabditis remanei genome.</title>
        <authorList>
            <consortium name="The Caenorhabditis remanei Sequencing Consortium"/>
            <person name="Wilson R.K."/>
        </authorList>
    </citation>
    <scope>NUCLEOTIDE SEQUENCE [LARGE SCALE GENOMIC DNA]</scope>
    <source>
        <strain evidence="2">PB4641</strain>
    </source>
</reference>
<dbReference type="GO" id="GO:0016604">
    <property type="term" value="C:nuclear body"/>
    <property type="evidence" value="ECO:0007669"/>
    <property type="project" value="TreeGrafter"/>
</dbReference>
<sequence>MERAVKESMFPQVILKCVYRCHPVITSLLGELFYNSEIISGISAEQRSEFMKNRPHFWPNPNFPIMVVDNKAPAQAMGTSFANSTERVVVKQIIDFLTDTERKKFVISPADVGVISYYSAQTSLLTDALRDVGVKCGTVDSFQGSEREIIVLCCTNDDIQVKKLVKISRKLKK</sequence>
<dbReference type="PANTHER" id="PTHR10887">
    <property type="entry name" value="DNA2/NAM7 HELICASE FAMILY"/>
    <property type="match status" value="1"/>
</dbReference>
<gene>
    <name evidence="2" type="ORF">CRE_02780</name>
</gene>
<dbReference type="Gene3D" id="3.40.50.300">
    <property type="entry name" value="P-loop containing nucleotide triphosphate hydrolases"/>
    <property type="match status" value="1"/>
</dbReference>
<dbReference type="Proteomes" id="UP000008281">
    <property type="component" value="Unassembled WGS sequence"/>
</dbReference>
<dbReference type="CDD" id="cd18808">
    <property type="entry name" value="SF1_C_Upf1"/>
    <property type="match status" value="1"/>
</dbReference>
<dbReference type="GO" id="GO:0001147">
    <property type="term" value="F:transcription termination site sequence-specific DNA binding"/>
    <property type="evidence" value="ECO:0007669"/>
    <property type="project" value="TreeGrafter"/>
</dbReference>
<dbReference type="HOGENOM" id="CLU_1549065_0_0_1"/>
<dbReference type="InParanoid" id="E3NUI5"/>
<dbReference type="PANTHER" id="PTHR10887:SF536">
    <property type="entry name" value="AAA_12 DOMAIN-CONTAINING PROTEIN"/>
    <property type="match status" value="1"/>
</dbReference>
<dbReference type="STRING" id="31234.E3NUI5"/>
<dbReference type="OrthoDB" id="5856787at2759"/>
<dbReference type="InterPro" id="IPR041679">
    <property type="entry name" value="DNA2/NAM7-like_C"/>
</dbReference>
<accession>E3NUI5</accession>
<dbReference type="AlphaFoldDB" id="E3NUI5"/>
<dbReference type="eggNOG" id="KOG1801">
    <property type="taxonomic scope" value="Eukaryota"/>
</dbReference>
<keyword evidence="3" id="KW-1185">Reference proteome</keyword>
<evidence type="ECO:0000313" key="3">
    <source>
        <dbReference type="Proteomes" id="UP000008281"/>
    </source>
</evidence>
<proteinExistence type="predicted"/>
<dbReference type="EMBL" id="DS270562">
    <property type="protein sequence ID" value="EFO95634.1"/>
    <property type="molecule type" value="Genomic_DNA"/>
</dbReference>
<organism evidence="3">
    <name type="scientific">Caenorhabditis remanei</name>
    <name type="common">Caenorhabditis vulgaris</name>
    <dbReference type="NCBI Taxonomy" id="31234"/>
    <lineage>
        <taxon>Eukaryota</taxon>
        <taxon>Metazoa</taxon>
        <taxon>Ecdysozoa</taxon>
        <taxon>Nematoda</taxon>
        <taxon>Chromadorea</taxon>
        <taxon>Rhabditida</taxon>
        <taxon>Rhabditina</taxon>
        <taxon>Rhabditomorpha</taxon>
        <taxon>Rhabditoidea</taxon>
        <taxon>Rhabditidae</taxon>
        <taxon>Peloderinae</taxon>
        <taxon>Caenorhabditis</taxon>
    </lineage>
</organism>
<evidence type="ECO:0000259" key="1">
    <source>
        <dbReference type="Pfam" id="PF13087"/>
    </source>
</evidence>
<dbReference type="SUPFAM" id="SSF52540">
    <property type="entry name" value="P-loop containing nucleoside triphosphate hydrolases"/>
    <property type="match status" value="1"/>
</dbReference>
<dbReference type="GO" id="GO:0006369">
    <property type="term" value="P:termination of RNA polymerase II transcription"/>
    <property type="evidence" value="ECO:0007669"/>
    <property type="project" value="TreeGrafter"/>
</dbReference>
<dbReference type="Pfam" id="PF13087">
    <property type="entry name" value="AAA_12"/>
    <property type="match status" value="1"/>
</dbReference>